<reference evidence="2 3" key="1">
    <citation type="submission" date="2021-07" db="EMBL/GenBank/DDBJ databases">
        <title>The Aristolochia fimbriata genome: insights into angiosperm evolution, floral development and chemical biosynthesis.</title>
        <authorList>
            <person name="Jiao Y."/>
        </authorList>
    </citation>
    <scope>NUCLEOTIDE SEQUENCE [LARGE SCALE GENOMIC DNA]</scope>
    <source>
        <strain evidence="2">IBCAS-2021</strain>
        <tissue evidence="2">Leaf</tissue>
    </source>
</reference>
<accession>A0AAV7EXN2</accession>
<dbReference type="InterPro" id="IPR012862">
    <property type="entry name" value="DUF1635"/>
</dbReference>
<dbReference type="AlphaFoldDB" id="A0AAV7EXN2"/>
<protein>
    <submittedName>
        <fullName evidence="2">Uncharacterized protein</fullName>
    </submittedName>
</protein>
<dbReference type="PANTHER" id="PTHR33431:SF12">
    <property type="entry name" value="HIGH MOBILITY GROUP BOX PROTEIN, PUTATIVE (DUF1635)-RELATED"/>
    <property type="match status" value="1"/>
</dbReference>
<dbReference type="EMBL" id="JAINDJ010000003">
    <property type="protein sequence ID" value="KAG9453660.1"/>
    <property type="molecule type" value="Genomic_DNA"/>
</dbReference>
<keyword evidence="1" id="KW-0175">Coiled coil</keyword>
<gene>
    <name evidence="2" type="ORF">H6P81_006564</name>
</gene>
<evidence type="ECO:0000256" key="1">
    <source>
        <dbReference type="SAM" id="Coils"/>
    </source>
</evidence>
<comment type="caution">
    <text evidence="2">The sequence shown here is derived from an EMBL/GenBank/DDBJ whole genome shotgun (WGS) entry which is preliminary data.</text>
</comment>
<feature type="coiled-coil region" evidence="1">
    <location>
        <begin position="30"/>
        <end position="68"/>
    </location>
</feature>
<dbReference type="Proteomes" id="UP000825729">
    <property type="component" value="Unassembled WGS sequence"/>
</dbReference>
<sequence length="287" mass="31770">MEGMALWSYQQNIDELKQLLMYTSFELEAAKEAKRRNDETEKQLLYLLKETSRERDELREQLQKLLTKLCQTEQPCYVVPNLQSPNVGIPKGITSSNDSDSLSETYNSHLSSYGSPVDSLLDGGSLPEMSNLNIPDSSNIAVQQEYPAPTHIDRASLIIDQIAMKRKLPERGKFLEAVSNAGPLLKNLLVAGPLPQWRNPPPLQAFQIPPVAIKGRSAPPVFQKPVSSSYVSHRDTLNGVTPRCSNPVMNFGGTAIQKKRSVLSSGVGDDFLHGPCPLPALKHQKLQ</sequence>
<evidence type="ECO:0000313" key="2">
    <source>
        <dbReference type="EMBL" id="KAG9453660.1"/>
    </source>
</evidence>
<organism evidence="2 3">
    <name type="scientific">Aristolochia fimbriata</name>
    <name type="common">White veined hardy Dutchman's pipe vine</name>
    <dbReference type="NCBI Taxonomy" id="158543"/>
    <lineage>
        <taxon>Eukaryota</taxon>
        <taxon>Viridiplantae</taxon>
        <taxon>Streptophyta</taxon>
        <taxon>Embryophyta</taxon>
        <taxon>Tracheophyta</taxon>
        <taxon>Spermatophyta</taxon>
        <taxon>Magnoliopsida</taxon>
        <taxon>Magnoliidae</taxon>
        <taxon>Piperales</taxon>
        <taxon>Aristolochiaceae</taxon>
        <taxon>Aristolochia</taxon>
    </lineage>
</organism>
<proteinExistence type="predicted"/>
<evidence type="ECO:0000313" key="3">
    <source>
        <dbReference type="Proteomes" id="UP000825729"/>
    </source>
</evidence>
<keyword evidence="3" id="KW-1185">Reference proteome</keyword>
<name>A0AAV7EXN2_ARIFI</name>
<dbReference type="Pfam" id="PF07795">
    <property type="entry name" value="DUF1635"/>
    <property type="match status" value="1"/>
</dbReference>
<dbReference type="PANTHER" id="PTHR33431">
    <property type="entry name" value="ENABLED-LIKE PROTEIN (DUF1635)"/>
    <property type="match status" value="1"/>
</dbReference>